<name>A0A6J3ME74_9PEZI</name>
<keyword evidence="2" id="KW-0812">Transmembrane</keyword>
<gene>
    <name evidence="4" type="ORF">K489DRAFT_368344</name>
</gene>
<proteinExistence type="predicted"/>
<feature type="transmembrane region" description="Helical" evidence="2">
    <location>
        <begin position="138"/>
        <end position="159"/>
    </location>
</feature>
<dbReference type="GeneID" id="54360740"/>
<sequence length="161" mass="16096">MTSPTYPTCKSGGTPMVNTTSAYCIVPHGHPGMGSCCSQLGNSTVEFLPDCYSWCVLDEVVSGANPPSLSITFSRCLEDFDSSRNVAGTLCKSAQAGQQPTTTTSTSTTASGTQSPASQPAVTSPSAAERGGGQANGLSAVLVAAVLVGGLVSSGALLVSQ</sequence>
<evidence type="ECO:0000313" key="4">
    <source>
        <dbReference type="RefSeq" id="XP_033462188.1"/>
    </source>
</evidence>
<protein>
    <submittedName>
        <fullName evidence="4">Uncharacterized protein</fullName>
    </submittedName>
</protein>
<feature type="region of interest" description="Disordered" evidence="1">
    <location>
        <begin position="91"/>
        <end position="130"/>
    </location>
</feature>
<keyword evidence="2" id="KW-0472">Membrane</keyword>
<accession>A0A6J3ME74</accession>
<dbReference type="AlphaFoldDB" id="A0A6J3ME74"/>
<evidence type="ECO:0000256" key="2">
    <source>
        <dbReference type="SAM" id="Phobius"/>
    </source>
</evidence>
<keyword evidence="3" id="KW-1185">Reference proteome</keyword>
<dbReference type="RefSeq" id="XP_033462188.1">
    <property type="nucleotide sequence ID" value="XM_033602940.1"/>
</dbReference>
<keyword evidence="2" id="KW-1133">Transmembrane helix</keyword>
<evidence type="ECO:0000313" key="3">
    <source>
        <dbReference type="Proteomes" id="UP000504637"/>
    </source>
</evidence>
<dbReference type="Proteomes" id="UP000504637">
    <property type="component" value="Unplaced"/>
</dbReference>
<reference evidence="4" key="1">
    <citation type="submission" date="2020-01" db="EMBL/GenBank/DDBJ databases">
        <authorList>
            <consortium name="DOE Joint Genome Institute"/>
            <person name="Haridas S."/>
            <person name="Albert R."/>
            <person name="Binder M."/>
            <person name="Bloem J."/>
            <person name="Labutti K."/>
            <person name="Salamov A."/>
            <person name="Andreopoulos B."/>
            <person name="Baker S.E."/>
            <person name="Barry K."/>
            <person name="Bills G."/>
            <person name="Bluhm B.H."/>
            <person name="Cannon C."/>
            <person name="Castanera R."/>
            <person name="Culley D.E."/>
            <person name="Daum C."/>
            <person name="Ezra D."/>
            <person name="Gonzalez J.B."/>
            <person name="Henrissat B."/>
            <person name="Kuo A."/>
            <person name="Liang C."/>
            <person name="Lipzen A."/>
            <person name="Lutzoni F."/>
            <person name="Magnuson J."/>
            <person name="Mondo S."/>
            <person name="Nolan M."/>
            <person name="Ohm R."/>
            <person name="Pangilinan J."/>
            <person name="Park H.-J."/>
            <person name="Ramirez L."/>
            <person name="Alfaro M."/>
            <person name="Sun H."/>
            <person name="Tritt A."/>
            <person name="Yoshinaga Y."/>
            <person name="Zwiers L.-H."/>
            <person name="Turgeon B.G."/>
            <person name="Goodwin S.B."/>
            <person name="Spatafora J.W."/>
            <person name="Crous P.W."/>
            <person name="Grigoriev I.V."/>
        </authorList>
    </citation>
    <scope>NUCLEOTIDE SEQUENCE</scope>
    <source>
        <strain evidence="4">CBS 342.82</strain>
    </source>
</reference>
<evidence type="ECO:0000256" key="1">
    <source>
        <dbReference type="SAM" id="MobiDB-lite"/>
    </source>
</evidence>
<organism evidence="4">
    <name type="scientific">Dissoconium aciculare CBS 342.82</name>
    <dbReference type="NCBI Taxonomy" id="1314786"/>
    <lineage>
        <taxon>Eukaryota</taxon>
        <taxon>Fungi</taxon>
        <taxon>Dikarya</taxon>
        <taxon>Ascomycota</taxon>
        <taxon>Pezizomycotina</taxon>
        <taxon>Dothideomycetes</taxon>
        <taxon>Dothideomycetidae</taxon>
        <taxon>Mycosphaerellales</taxon>
        <taxon>Dissoconiaceae</taxon>
        <taxon>Dissoconium</taxon>
    </lineage>
</organism>
<reference evidence="4" key="3">
    <citation type="submission" date="2025-08" db="UniProtKB">
        <authorList>
            <consortium name="RefSeq"/>
        </authorList>
    </citation>
    <scope>IDENTIFICATION</scope>
    <source>
        <strain evidence="4">CBS 342.82</strain>
    </source>
</reference>
<reference evidence="4" key="2">
    <citation type="submission" date="2020-04" db="EMBL/GenBank/DDBJ databases">
        <authorList>
            <consortium name="NCBI Genome Project"/>
        </authorList>
    </citation>
    <scope>NUCLEOTIDE SEQUENCE</scope>
    <source>
        <strain evidence="4">CBS 342.82</strain>
    </source>
</reference>
<dbReference type="OrthoDB" id="10562667at2759"/>
<feature type="compositionally biased region" description="Low complexity" evidence="1">
    <location>
        <begin position="93"/>
        <end position="119"/>
    </location>
</feature>